<dbReference type="Proteomes" id="UP000091857">
    <property type="component" value="Chromosome 13"/>
</dbReference>
<gene>
    <name evidence="1" type="ORF">MANES_13G017400v8</name>
</gene>
<sequence>MGYRRPPLHTCGAAFMEIADKAYTNALHLNGPLGSVTKNLARLASPACPLVYALEYQILIMFSFFDDRIFALESQVEAIFPPSRYAFDKIDEFVRAAEILPGKFDAAVNNFPTVIHQVSFLDWALLHAISCLNFFISRLTEWENTIEKEIMMDMNSSERSNEPEVLQESASQKTETQNLDHVETKEETLFFAVAGRREGFTYKDALEKEVKVTKATYKDALEKGTKKEENGEGRSKTRAEKNSSEGRTMTKEKIEKKKKVRTEEESEDMEGDEILETESSWLMKLGRYGKQSSFSCSASFKW</sequence>
<proteinExistence type="predicted"/>
<evidence type="ECO:0000313" key="1">
    <source>
        <dbReference type="EMBL" id="KAG8640005.1"/>
    </source>
</evidence>
<comment type="caution">
    <text evidence="1">The sequence shown here is derived from an EMBL/GenBank/DDBJ whole genome shotgun (WGS) entry which is preliminary data.</text>
</comment>
<dbReference type="EMBL" id="CM004399">
    <property type="protein sequence ID" value="KAG8640005.1"/>
    <property type="molecule type" value="Genomic_DNA"/>
</dbReference>
<accession>A0ACB7GIX9</accession>
<evidence type="ECO:0000313" key="2">
    <source>
        <dbReference type="Proteomes" id="UP000091857"/>
    </source>
</evidence>
<protein>
    <submittedName>
        <fullName evidence="1">Uncharacterized protein</fullName>
    </submittedName>
</protein>
<keyword evidence="2" id="KW-1185">Reference proteome</keyword>
<reference evidence="2" key="1">
    <citation type="journal article" date="2016" name="Nat. Biotechnol.">
        <title>Sequencing wild and cultivated cassava and related species reveals extensive interspecific hybridization and genetic diversity.</title>
        <authorList>
            <person name="Bredeson J.V."/>
            <person name="Lyons J.B."/>
            <person name="Prochnik S.E."/>
            <person name="Wu G.A."/>
            <person name="Ha C.M."/>
            <person name="Edsinger-Gonzales E."/>
            <person name="Grimwood J."/>
            <person name="Schmutz J."/>
            <person name="Rabbi I.Y."/>
            <person name="Egesi C."/>
            <person name="Nauluvula P."/>
            <person name="Lebot V."/>
            <person name="Ndunguru J."/>
            <person name="Mkamilo G."/>
            <person name="Bart R.S."/>
            <person name="Setter T.L."/>
            <person name="Gleadow R.M."/>
            <person name="Kulakow P."/>
            <person name="Ferguson M.E."/>
            <person name="Rounsley S."/>
            <person name="Rokhsar D.S."/>
        </authorList>
    </citation>
    <scope>NUCLEOTIDE SEQUENCE [LARGE SCALE GENOMIC DNA]</scope>
    <source>
        <strain evidence="2">cv. AM560-2</strain>
    </source>
</reference>
<organism evidence="1 2">
    <name type="scientific">Manihot esculenta</name>
    <name type="common">Cassava</name>
    <name type="synonym">Jatropha manihot</name>
    <dbReference type="NCBI Taxonomy" id="3983"/>
    <lineage>
        <taxon>Eukaryota</taxon>
        <taxon>Viridiplantae</taxon>
        <taxon>Streptophyta</taxon>
        <taxon>Embryophyta</taxon>
        <taxon>Tracheophyta</taxon>
        <taxon>Spermatophyta</taxon>
        <taxon>Magnoliopsida</taxon>
        <taxon>eudicotyledons</taxon>
        <taxon>Gunneridae</taxon>
        <taxon>Pentapetalae</taxon>
        <taxon>rosids</taxon>
        <taxon>fabids</taxon>
        <taxon>Malpighiales</taxon>
        <taxon>Euphorbiaceae</taxon>
        <taxon>Crotonoideae</taxon>
        <taxon>Manihoteae</taxon>
        <taxon>Manihot</taxon>
    </lineage>
</organism>
<name>A0ACB7GIX9_MANES</name>